<reference evidence="3 4" key="1">
    <citation type="submission" date="2018-06" db="EMBL/GenBank/DDBJ databases">
        <title>Genomic Encyclopedia of Type Strains, Phase IV (KMG-IV): sequencing the most valuable type-strain genomes for metagenomic binning, comparative biology and taxonomic classification.</title>
        <authorList>
            <person name="Goeker M."/>
        </authorList>
    </citation>
    <scope>NUCLEOTIDE SEQUENCE [LARGE SCALE GENOMIC DNA]</scope>
    <source>
        <strain evidence="3 4">DSM 25619</strain>
    </source>
</reference>
<dbReference type="AlphaFoldDB" id="A0A366DMB7"/>
<evidence type="ECO:0000313" key="4">
    <source>
        <dbReference type="Proteomes" id="UP000252893"/>
    </source>
</evidence>
<evidence type="ECO:0000256" key="1">
    <source>
        <dbReference type="SAM" id="SignalP"/>
    </source>
</evidence>
<feature type="domain" description="Peptidase S9 prolyl oligopeptidase catalytic" evidence="2">
    <location>
        <begin position="181"/>
        <end position="310"/>
    </location>
</feature>
<dbReference type="SUPFAM" id="SSF53474">
    <property type="entry name" value="alpha/beta-Hydrolases"/>
    <property type="match status" value="1"/>
</dbReference>
<evidence type="ECO:0000259" key="2">
    <source>
        <dbReference type="Pfam" id="PF00326"/>
    </source>
</evidence>
<name>A0A366DMB7_9HYPH</name>
<feature type="signal peptide" evidence="1">
    <location>
        <begin position="1"/>
        <end position="21"/>
    </location>
</feature>
<dbReference type="RefSeq" id="WP_170137546.1">
    <property type="nucleotide sequence ID" value="NZ_JBHEEG010000010.1"/>
</dbReference>
<proteinExistence type="predicted"/>
<sequence length="348" mass="39044">MIIVMRLIIRFIALLFPFAQANALDPRIGPFEHTHPQALMYPQGHESFDLYGALNGTYTDQTHCEGIANSFWIKEPPDGNSGDCIRYYPYGLKQDNNPVALIYFNGDVILRNIRDERFIAPSYQGITPYSLQYDMTEWSIQAQTPAILVARPGIYGSSGDHNMRRYPLEIDLMDDALNQLKQRYSITKFVLVGQSGGGHIIASLLNRRTDIKAVFIASGLLSVAKTLTYKANIPRVTGSLLPDPSGYYDPVTEVAKVDRNPPPDIFILSDVKDRSVPFATQLDYVRALRETGLKPFHIVTTGEGKQHHLLYRQARLGAVMYMRNDTPADIVKTLADPRTARVKTDAPL</sequence>
<keyword evidence="1" id="KW-0732">Signal</keyword>
<feature type="chain" id="PRO_5016661802" evidence="1">
    <location>
        <begin position="22"/>
        <end position="348"/>
    </location>
</feature>
<gene>
    <name evidence="3" type="ORF">DFR47_10982</name>
</gene>
<dbReference type="EMBL" id="QNRH01000009">
    <property type="protein sequence ID" value="RBO91222.1"/>
    <property type="molecule type" value="Genomic_DNA"/>
</dbReference>
<dbReference type="Pfam" id="PF00326">
    <property type="entry name" value="Peptidase_S9"/>
    <property type="match status" value="1"/>
</dbReference>
<dbReference type="Gene3D" id="3.40.50.1820">
    <property type="entry name" value="alpha/beta hydrolase"/>
    <property type="match status" value="1"/>
</dbReference>
<evidence type="ECO:0000313" key="3">
    <source>
        <dbReference type="EMBL" id="RBO91222.1"/>
    </source>
</evidence>
<protein>
    <submittedName>
        <fullName evidence="3">Prolyl oligopeptidase family protein</fullName>
    </submittedName>
</protein>
<dbReference type="InterPro" id="IPR029058">
    <property type="entry name" value="AB_hydrolase_fold"/>
</dbReference>
<dbReference type="GO" id="GO:0006508">
    <property type="term" value="P:proteolysis"/>
    <property type="evidence" value="ECO:0007669"/>
    <property type="project" value="InterPro"/>
</dbReference>
<accession>A0A366DMB7</accession>
<organism evidence="3 4">
    <name type="scientific">Pseudochrobactrum asaccharolyticum</name>
    <dbReference type="NCBI Taxonomy" id="354351"/>
    <lineage>
        <taxon>Bacteria</taxon>
        <taxon>Pseudomonadati</taxon>
        <taxon>Pseudomonadota</taxon>
        <taxon>Alphaproteobacteria</taxon>
        <taxon>Hyphomicrobiales</taxon>
        <taxon>Brucellaceae</taxon>
        <taxon>Pseudochrobactrum</taxon>
    </lineage>
</organism>
<keyword evidence="4" id="KW-1185">Reference proteome</keyword>
<dbReference type="InterPro" id="IPR001375">
    <property type="entry name" value="Peptidase_S9_cat"/>
</dbReference>
<dbReference type="GO" id="GO:0008236">
    <property type="term" value="F:serine-type peptidase activity"/>
    <property type="evidence" value="ECO:0007669"/>
    <property type="project" value="InterPro"/>
</dbReference>
<dbReference type="Proteomes" id="UP000252893">
    <property type="component" value="Unassembled WGS sequence"/>
</dbReference>
<comment type="caution">
    <text evidence="3">The sequence shown here is derived from an EMBL/GenBank/DDBJ whole genome shotgun (WGS) entry which is preliminary data.</text>
</comment>